<dbReference type="InterPro" id="IPR013809">
    <property type="entry name" value="ENTH"/>
</dbReference>
<organism evidence="3 4">
    <name type="scientific">Tieghemiomyces parasiticus</name>
    <dbReference type="NCBI Taxonomy" id="78921"/>
    <lineage>
        <taxon>Eukaryota</taxon>
        <taxon>Fungi</taxon>
        <taxon>Fungi incertae sedis</taxon>
        <taxon>Zoopagomycota</taxon>
        <taxon>Kickxellomycotina</taxon>
        <taxon>Dimargaritomycetes</taxon>
        <taxon>Dimargaritales</taxon>
        <taxon>Dimargaritaceae</taxon>
        <taxon>Tieghemiomyces</taxon>
    </lineage>
</organism>
<dbReference type="OrthoDB" id="4033880at2759"/>
<dbReference type="EMBL" id="JANBPT010001182">
    <property type="protein sequence ID" value="KAJ1909559.1"/>
    <property type="molecule type" value="Genomic_DNA"/>
</dbReference>
<sequence>MDSISMWDVKDMFTKVKNVVMNYTEMEVKVNEATNGDAWGASSTLMKDISSATHNFQHFNEIMPCIYKRFTESEAHQWRQIYKALTLLEYLVKNGSERVVDDIKGHLSTIKMLRSFHYVDEQGKDQGINVRQRSKELTDLVQNSARVREERAKAKANRHKYTGVSSTSGRYGGFGSNSAGSSSYNDFQNSSRYDEDDYQRSVSSRTSPTSRDTPSSTSSRAPRTRTNGETSRQRAVSPPLPPEPQPDLLSLDDDFTDSPAAHTVAPTSVSTALTPSFAMGSATLADDDWGDFQSTEPAPTTTATFTGARASQHAPVGSHRLPGDRPPADLLAQGMDLLSMGDGGGAGAPPATAGFGSFVTPSVAPITRSGSSPNIAGLRNGTQMATAVADGQGVSPKNDIWSANSSLVSLDLLGSNKKTTKGPAKQSMHSLATMQAKNRLEGNTASPARTPVAGLSGWPAAAAGSASSHVAKPAANPLSKNDLDLFL</sequence>
<accession>A0A9W8DIT2</accession>
<dbReference type="GO" id="GO:0005886">
    <property type="term" value="C:plasma membrane"/>
    <property type="evidence" value="ECO:0007669"/>
    <property type="project" value="TreeGrafter"/>
</dbReference>
<dbReference type="CDD" id="cd16992">
    <property type="entry name" value="ENTH_Ent3"/>
    <property type="match status" value="1"/>
</dbReference>
<dbReference type="GO" id="GO:0005543">
    <property type="term" value="F:phospholipid binding"/>
    <property type="evidence" value="ECO:0007669"/>
    <property type="project" value="TreeGrafter"/>
</dbReference>
<dbReference type="PROSITE" id="PS50942">
    <property type="entry name" value="ENTH"/>
    <property type="match status" value="1"/>
</dbReference>
<dbReference type="GO" id="GO:0006897">
    <property type="term" value="P:endocytosis"/>
    <property type="evidence" value="ECO:0007669"/>
    <property type="project" value="TreeGrafter"/>
</dbReference>
<evidence type="ECO:0000313" key="3">
    <source>
        <dbReference type="EMBL" id="KAJ1909559.1"/>
    </source>
</evidence>
<evidence type="ECO:0000313" key="4">
    <source>
        <dbReference type="Proteomes" id="UP001150569"/>
    </source>
</evidence>
<feature type="compositionally biased region" description="Low complexity" evidence="1">
    <location>
        <begin position="200"/>
        <end position="225"/>
    </location>
</feature>
<feature type="region of interest" description="Disordered" evidence="1">
    <location>
        <begin position="142"/>
        <end position="267"/>
    </location>
</feature>
<name>A0A9W8DIT2_9FUNG</name>
<dbReference type="PANTHER" id="PTHR12276:SF45">
    <property type="entry name" value="CLATHRIN INTERACTOR 1"/>
    <property type="match status" value="1"/>
</dbReference>
<dbReference type="GO" id="GO:0030276">
    <property type="term" value="F:clathrin binding"/>
    <property type="evidence" value="ECO:0007669"/>
    <property type="project" value="TreeGrafter"/>
</dbReference>
<gene>
    <name evidence="3" type="primary">ENT3_1</name>
    <name evidence="3" type="ORF">IWQ60_011105</name>
</gene>
<dbReference type="GO" id="GO:0006895">
    <property type="term" value="P:Golgi to endosome transport"/>
    <property type="evidence" value="ECO:0007669"/>
    <property type="project" value="TreeGrafter"/>
</dbReference>
<dbReference type="GO" id="GO:0005768">
    <property type="term" value="C:endosome"/>
    <property type="evidence" value="ECO:0007669"/>
    <property type="project" value="TreeGrafter"/>
</dbReference>
<feature type="compositionally biased region" description="Low complexity" evidence="1">
    <location>
        <begin position="295"/>
        <end position="310"/>
    </location>
</feature>
<dbReference type="AlphaFoldDB" id="A0A9W8DIT2"/>
<evidence type="ECO:0000259" key="2">
    <source>
        <dbReference type="PROSITE" id="PS50942"/>
    </source>
</evidence>
<dbReference type="SUPFAM" id="SSF48464">
    <property type="entry name" value="ENTH/VHS domain"/>
    <property type="match status" value="1"/>
</dbReference>
<dbReference type="FunFam" id="1.25.40.90:FF:000006">
    <property type="entry name" value="Clathrin interactor 1"/>
    <property type="match status" value="1"/>
</dbReference>
<dbReference type="Pfam" id="PF01417">
    <property type="entry name" value="ENTH"/>
    <property type="match status" value="1"/>
</dbReference>
<dbReference type="InterPro" id="IPR008942">
    <property type="entry name" value="ENTH_VHS"/>
</dbReference>
<protein>
    <submittedName>
        <fullName evidence="3">Epsin-3, clathrin recruitment and traffic between the Golgi and endosome</fullName>
    </submittedName>
</protein>
<proteinExistence type="predicted"/>
<feature type="region of interest" description="Disordered" evidence="1">
    <location>
        <begin position="289"/>
        <end position="324"/>
    </location>
</feature>
<dbReference type="Proteomes" id="UP001150569">
    <property type="component" value="Unassembled WGS sequence"/>
</dbReference>
<dbReference type="SMART" id="SM00273">
    <property type="entry name" value="ENTH"/>
    <property type="match status" value="1"/>
</dbReference>
<dbReference type="GO" id="GO:0030125">
    <property type="term" value="C:clathrin vesicle coat"/>
    <property type="evidence" value="ECO:0007669"/>
    <property type="project" value="TreeGrafter"/>
</dbReference>
<dbReference type="Gene3D" id="1.25.40.90">
    <property type="match status" value="1"/>
</dbReference>
<dbReference type="PANTHER" id="PTHR12276">
    <property type="entry name" value="EPSIN/ENT-RELATED"/>
    <property type="match status" value="1"/>
</dbReference>
<feature type="domain" description="ENTH" evidence="2">
    <location>
        <begin position="18"/>
        <end position="151"/>
    </location>
</feature>
<comment type="caution">
    <text evidence="3">The sequence shown here is derived from an EMBL/GenBank/DDBJ whole genome shotgun (WGS) entry which is preliminary data.</text>
</comment>
<keyword evidence="4" id="KW-1185">Reference proteome</keyword>
<evidence type="ECO:0000256" key="1">
    <source>
        <dbReference type="SAM" id="MobiDB-lite"/>
    </source>
</evidence>
<dbReference type="GO" id="GO:0005829">
    <property type="term" value="C:cytosol"/>
    <property type="evidence" value="ECO:0007669"/>
    <property type="project" value="GOC"/>
</dbReference>
<reference evidence="3" key="1">
    <citation type="submission" date="2022-07" db="EMBL/GenBank/DDBJ databases">
        <title>Phylogenomic reconstructions and comparative analyses of Kickxellomycotina fungi.</title>
        <authorList>
            <person name="Reynolds N.K."/>
            <person name="Stajich J.E."/>
            <person name="Barry K."/>
            <person name="Grigoriev I.V."/>
            <person name="Crous P."/>
            <person name="Smith M.E."/>
        </authorList>
    </citation>
    <scope>NUCLEOTIDE SEQUENCE</scope>
    <source>
        <strain evidence="3">RSA 861</strain>
    </source>
</reference>